<evidence type="ECO:0000256" key="2">
    <source>
        <dbReference type="ARBA" id="ARBA00022676"/>
    </source>
</evidence>
<dbReference type="EMBL" id="JACEIK010001182">
    <property type="protein sequence ID" value="MCD7466928.1"/>
    <property type="molecule type" value="Genomic_DNA"/>
</dbReference>
<sequence>MTTRFPTSTLPSTHLSKFAPPVCKPAQFTFPKTNPRPIGSLTSAVSLVSHPILSENGKPFPAEVSRTILELSSVGTLSTPTQDGWPLGIGVRFAVDPHGTPVLFLNHSTSKFAVNCKSSFLVQLEQYGLRTPQCTIQGTLEKPQDTIALKKLHSVWEKRFGHEVDEDRLFLLSVERVLQIEDFAEDGVWVTSSEYKSANPDPLRDFAERMIDEINTNNREDILRFCNIYVDLDFQVCDAKMLWVDRLGFDVRFRSPLNDVFEARIPFPREVTDEKGAKSSFNCMSQLAWEVEKNFHAAEFEKCIATMAVDPRQVLAGVLTITMFVMLGDMIKRDHFDALPVDSEASIHSTRKQSLVSNGGGPWIEDGESLNSCWTKPVIEEADESQGYVTFSLTNGPEYHVSQIADAVVVARYLQATLVLPDIRGTEPGDKRKFEDVYDVEQFVKNLDGVVKVEKSLPSKVSGRNLAVVKVPSRVTEEHIADNIEPIFRSKGNIRLATYFPSVNMKKTKENSNIDSIACLGMFGTLELQPEVNGVVESMVERLRTLSRKSNGQFIAVDLRVDVLEKKGCQGNSASKSKSCYGPQEIAMFLRKIGFNKDTTIYLTQSRWDSSLDALKDLFPRTYTKESIMPIDKKAKFLDTENSELEKVIDFYMCSQSDVFVPAISGLFYANVAGKRIASGKTQILVPADISGSSATLTDHISHYVSKKNHFAYSCFC</sequence>
<evidence type="ECO:0000256" key="3">
    <source>
        <dbReference type="ARBA" id="ARBA00022679"/>
    </source>
</evidence>
<dbReference type="Proteomes" id="UP000823775">
    <property type="component" value="Unassembled WGS sequence"/>
</dbReference>
<name>A0ABS8T734_DATST</name>
<dbReference type="Pfam" id="PF10250">
    <property type="entry name" value="O-FucT"/>
    <property type="match status" value="1"/>
</dbReference>
<dbReference type="InterPro" id="IPR019595">
    <property type="entry name" value="DUF2470"/>
</dbReference>
<dbReference type="InterPro" id="IPR019378">
    <property type="entry name" value="GDP-Fuc_O-FucTrfase"/>
</dbReference>
<keyword evidence="9" id="KW-1185">Reference proteome</keyword>
<keyword evidence="2" id="KW-0328">Glycosyltransferase</keyword>
<comment type="similarity">
    <text evidence="1">Belongs to the glycosyltransferase GT106 family.</text>
</comment>
<feature type="domain" description="DUF2470" evidence="7">
    <location>
        <begin position="208"/>
        <end position="281"/>
    </location>
</feature>
<keyword evidence="5" id="KW-0119">Carbohydrate metabolism</keyword>
<comment type="caution">
    <text evidence="8">The sequence shown here is derived from an EMBL/GenBank/DDBJ whole genome shotgun (WGS) entry which is preliminary data.</text>
</comment>
<dbReference type="InterPro" id="IPR037119">
    <property type="entry name" value="Haem_oxidase_HugZ-like_sf"/>
</dbReference>
<dbReference type="PANTHER" id="PTHR31288:SF34">
    <property type="entry name" value="O-FUCOSYLTRANSFERASE FAMILY PROTEIN"/>
    <property type="match status" value="1"/>
</dbReference>
<evidence type="ECO:0000256" key="1">
    <source>
        <dbReference type="ARBA" id="ARBA00007737"/>
    </source>
</evidence>
<dbReference type="Pfam" id="PF10615">
    <property type="entry name" value="DUF2470"/>
    <property type="match status" value="1"/>
</dbReference>
<evidence type="ECO:0000256" key="4">
    <source>
        <dbReference type="ARBA" id="ARBA00023253"/>
    </source>
</evidence>
<keyword evidence="3" id="KW-0808">Transferase</keyword>
<evidence type="ECO:0000313" key="8">
    <source>
        <dbReference type="EMBL" id="MCD7466928.1"/>
    </source>
</evidence>
<keyword evidence="4" id="KW-0294">Fucose metabolism</keyword>
<dbReference type="Gene3D" id="3.40.50.11350">
    <property type="match status" value="1"/>
</dbReference>
<dbReference type="InterPro" id="IPR024709">
    <property type="entry name" value="FucosylTrfase_pln"/>
</dbReference>
<evidence type="ECO:0000256" key="5">
    <source>
        <dbReference type="ARBA" id="ARBA00023277"/>
    </source>
</evidence>
<dbReference type="PANTHER" id="PTHR31288">
    <property type="entry name" value="O-FUCOSYLTRANSFERASE FAMILY PROTEIN"/>
    <property type="match status" value="1"/>
</dbReference>
<dbReference type="CDD" id="cd11299">
    <property type="entry name" value="O-FucT_plant"/>
    <property type="match status" value="1"/>
</dbReference>
<organism evidence="8 9">
    <name type="scientific">Datura stramonium</name>
    <name type="common">Jimsonweed</name>
    <name type="synonym">Common thornapple</name>
    <dbReference type="NCBI Taxonomy" id="4076"/>
    <lineage>
        <taxon>Eukaryota</taxon>
        <taxon>Viridiplantae</taxon>
        <taxon>Streptophyta</taxon>
        <taxon>Embryophyta</taxon>
        <taxon>Tracheophyta</taxon>
        <taxon>Spermatophyta</taxon>
        <taxon>Magnoliopsida</taxon>
        <taxon>eudicotyledons</taxon>
        <taxon>Gunneridae</taxon>
        <taxon>Pentapetalae</taxon>
        <taxon>asterids</taxon>
        <taxon>lamiids</taxon>
        <taxon>Solanales</taxon>
        <taxon>Solanaceae</taxon>
        <taxon>Solanoideae</taxon>
        <taxon>Datureae</taxon>
        <taxon>Datura</taxon>
    </lineage>
</organism>
<dbReference type="SUPFAM" id="SSF50475">
    <property type="entry name" value="FMN-binding split barrel"/>
    <property type="match status" value="1"/>
</dbReference>
<gene>
    <name evidence="8" type="ORF">HAX54_004030</name>
</gene>
<protein>
    <recommendedName>
        <fullName evidence="6">O-fucosyltransferase family protein</fullName>
    </recommendedName>
</protein>
<dbReference type="Gene3D" id="2.30.110.10">
    <property type="entry name" value="Electron Transport, Fmn-binding Protein, Chain A"/>
    <property type="match status" value="1"/>
</dbReference>
<dbReference type="Gene3D" id="3.20.180.10">
    <property type="entry name" value="PNP-oxidase-like"/>
    <property type="match status" value="1"/>
</dbReference>
<evidence type="ECO:0000313" key="9">
    <source>
        <dbReference type="Proteomes" id="UP000823775"/>
    </source>
</evidence>
<proteinExistence type="inferred from homology"/>
<dbReference type="InterPro" id="IPR012349">
    <property type="entry name" value="Split_barrel_FMN-bd"/>
</dbReference>
<evidence type="ECO:0000256" key="6">
    <source>
        <dbReference type="ARBA" id="ARBA00030350"/>
    </source>
</evidence>
<reference evidence="8 9" key="1">
    <citation type="journal article" date="2021" name="BMC Genomics">
        <title>Datura genome reveals duplications of psychoactive alkaloid biosynthetic genes and high mutation rate following tissue culture.</title>
        <authorList>
            <person name="Rajewski A."/>
            <person name="Carter-House D."/>
            <person name="Stajich J."/>
            <person name="Litt A."/>
        </authorList>
    </citation>
    <scope>NUCLEOTIDE SEQUENCE [LARGE SCALE GENOMIC DNA]</scope>
    <source>
        <strain evidence="8">AR-01</strain>
    </source>
</reference>
<evidence type="ECO:0000259" key="7">
    <source>
        <dbReference type="Pfam" id="PF10615"/>
    </source>
</evidence>
<accession>A0ABS8T734</accession>